<dbReference type="Proteomes" id="UP001164746">
    <property type="component" value="Chromosome 13"/>
</dbReference>
<name>A0ABY7FQR2_MYAAR</name>
<proteinExistence type="predicted"/>
<protein>
    <submittedName>
        <fullName evidence="1">Uncharacterized protein</fullName>
    </submittedName>
</protein>
<evidence type="ECO:0000313" key="2">
    <source>
        <dbReference type="Proteomes" id="UP001164746"/>
    </source>
</evidence>
<gene>
    <name evidence="1" type="ORF">MAR_036878</name>
</gene>
<evidence type="ECO:0000313" key="1">
    <source>
        <dbReference type="EMBL" id="WAR23209.1"/>
    </source>
</evidence>
<organism evidence="1 2">
    <name type="scientific">Mya arenaria</name>
    <name type="common">Soft-shell clam</name>
    <dbReference type="NCBI Taxonomy" id="6604"/>
    <lineage>
        <taxon>Eukaryota</taxon>
        <taxon>Metazoa</taxon>
        <taxon>Spiralia</taxon>
        <taxon>Lophotrochozoa</taxon>
        <taxon>Mollusca</taxon>
        <taxon>Bivalvia</taxon>
        <taxon>Autobranchia</taxon>
        <taxon>Heteroconchia</taxon>
        <taxon>Euheterodonta</taxon>
        <taxon>Imparidentia</taxon>
        <taxon>Neoheterodontei</taxon>
        <taxon>Myida</taxon>
        <taxon>Myoidea</taxon>
        <taxon>Myidae</taxon>
        <taxon>Mya</taxon>
    </lineage>
</organism>
<dbReference type="EMBL" id="CP111024">
    <property type="protein sequence ID" value="WAR23209.1"/>
    <property type="molecule type" value="Genomic_DNA"/>
</dbReference>
<accession>A0ABY7FQR2</accession>
<keyword evidence="2" id="KW-1185">Reference proteome</keyword>
<reference evidence="1" key="1">
    <citation type="submission" date="2022-11" db="EMBL/GenBank/DDBJ databases">
        <title>Centuries of genome instability and evolution in soft-shell clam transmissible cancer (bioRxiv).</title>
        <authorList>
            <person name="Hart S.F.M."/>
            <person name="Yonemitsu M.A."/>
            <person name="Giersch R.M."/>
            <person name="Beal B.F."/>
            <person name="Arriagada G."/>
            <person name="Davis B.W."/>
            <person name="Ostrander E.A."/>
            <person name="Goff S.P."/>
            <person name="Metzger M.J."/>
        </authorList>
    </citation>
    <scope>NUCLEOTIDE SEQUENCE</scope>
    <source>
        <strain evidence="1">MELC-2E11</strain>
        <tissue evidence="1">Siphon/mantle</tissue>
    </source>
</reference>
<sequence length="170" mass="19481">MTIAFSCLVAMVYVMSYEMAYTLVRKPESRFRSFDFKQDRMSIITALNRIASVAMERIMLMLNNTELCTIRRLSNIREALMFLQGKFDDPKLPGDTGEFYRRKLADQIHVTFAVEGVTHDNVLSVVEAAIVLERETRRTLSTSAYSRETAPPVDIDETILNILTRIADVF</sequence>